<feature type="repeat" description="WD" evidence="7">
    <location>
        <begin position="364"/>
        <end position="405"/>
    </location>
</feature>
<dbReference type="InterPro" id="IPR001680">
    <property type="entry name" value="WD40_rpt"/>
</dbReference>
<evidence type="ECO:0000256" key="3">
    <source>
        <dbReference type="ARBA" id="ARBA00022942"/>
    </source>
</evidence>
<organism evidence="9 10">
    <name type="scientific">Cyanoderma ruficeps</name>
    <name type="common">rufous-capped babbler</name>
    <dbReference type="NCBI Taxonomy" id="181631"/>
    <lineage>
        <taxon>Eukaryota</taxon>
        <taxon>Metazoa</taxon>
        <taxon>Chordata</taxon>
        <taxon>Craniata</taxon>
        <taxon>Vertebrata</taxon>
        <taxon>Euteleostomi</taxon>
        <taxon>Archelosauria</taxon>
        <taxon>Archosauria</taxon>
        <taxon>Dinosauria</taxon>
        <taxon>Saurischia</taxon>
        <taxon>Theropoda</taxon>
        <taxon>Coelurosauria</taxon>
        <taxon>Aves</taxon>
        <taxon>Neognathae</taxon>
        <taxon>Neoaves</taxon>
        <taxon>Telluraves</taxon>
        <taxon>Australaves</taxon>
        <taxon>Passeriformes</taxon>
        <taxon>Sylvioidea</taxon>
        <taxon>Timaliidae</taxon>
        <taxon>Cyanoderma</taxon>
    </lineage>
</organism>
<dbReference type="PROSITE" id="PS50082">
    <property type="entry name" value="WD_REPEATS_2"/>
    <property type="match status" value="3"/>
</dbReference>
<dbReference type="AlphaFoldDB" id="A0A8C3R174"/>
<dbReference type="Proteomes" id="UP000694396">
    <property type="component" value="Unplaced"/>
</dbReference>
<evidence type="ECO:0000313" key="10">
    <source>
        <dbReference type="Proteomes" id="UP000694396"/>
    </source>
</evidence>
<keyword evidence="2" id="KW-0677">Repeat</keyword>
<dbReference type="PANTHER" id="PTHR19857:SF19">
    <property type="entry name" value="26S PROTEASOME REGULATORY SUBUNIT RPN14"/>
    <property type="match status" value="1"/>
</dbReference>
<evidence type="ECO:0000256" key="8">
    <source>
        <dbReference type="SAM" id="MobiDB-lite"/>
    </source>
</evidence>
<dbReference type="GO" id="GO:0000502">
    <property type="term" value="C:proteasome complex"/>
    <property type="evidence" value="ECO:0007669"/>
    <property type="project" value="UniProtKB-KW"/>
</dbReference>
<name>A0A8C3R174_9PASS</name>
<dbReference type="Gene3D" id="2.130.10.10">
    <property type="entry name" value="YVTN repeat-like/Quinoprotein amine dehydrogenase"/>
    <property type="match status" value="2"/>
</dbReference>
<feature type="repeat" description="WD" evidence="7">
    <location>
        <begin position="448"/>
        <end position="480"/>
    </location>
</feature>
<dbReference type="SMART" id="SM00320">
    <property type="entry name" value="WD40"/>
    <property type="match status" value="6"/>
</dbReference>
<dbReference type="SUPFAM" id="SSF50978">
    <property type="entry name" value="WD40 repeat-like"/>
    <property type="match status" value="1"/>
</dbReference>
<evidence type="ECO:0000256" key="4">
    <source>
        <dbReference type="ARBA" id="ARBA00038321"/>
    </source>
</evidence>
<dbReference type="PROSITE" id="PS50294">
    <property type="entry name" value="WD_REPEATS_REGION"/>
    <property type="match status" value="2"/>
</dbReference>
<evidence type="ECO:0000256" key="2">
    <source>
        <dbReference type="ARBA" id="ARBA00022737"/>
    </source>
</evidence>
<dbReference type="InterPro" id="IPR036322">
    <property type="entry name" value="WD40_repeat_dom_sf"/>
</dbReference>
<reference evidence="9" key="2">
    <citation type="submission" date="2025-09" db="UniProtKB">
        <authorList>
            <consortium name="Ensembl"/>
        </authorList>
    </citation>
    <scope>IDENTIFICATION</scope>
</reference>
<keyword evidence="10" id="KW-1185">Reference proteome</keyword>
<feature type="compositionally biased region" description="Pro residues" evidence="8">
    <location>
        <begin position="181"/>
        <end position="194"/>
    </location>
</feature>
<evidence type="ECO:0000313" key="9">
    <source>
        <dbReference type="Ensembl" id="ENSCRFP00000013594.1"/>
    </source>
</evidence>
<keyword evidence="1 7" id="KW-0853">WD repeat</keyword>
<dbReference type="FunFam" id="2.130.10.10:FF:000212">
    <property type="entry name" value="Proteasomal ATPase associated factor 1"/>
    <property type="match status" value="1"/>
</dbReference>
<evidence type="ECO:0000256" key="1">
    <source>
        <dbReference type="ARBA" id="ARBA00022574"/>
    </source>
</evidence>
<dbReference type="PANTHER" id="PTHR19857">
    <property type="entry name" value="MITOCHONDRIAL DIVISION PROTEIN 1-RELATED"/>
    <property type="match status" value="1"/>
</dbReference>
<proteinExistence type="inferred from homology"/>
<protein>
    <recommendedName>
        <fullName evidence="5">Proteasomal ATPase-associated factor 1</fullName>
    </recommendedName>
    <alternativeName>
        <fullName evidence="6">WD repeat-containing protein 71</fullName>
    </alternativeName>
</protein>
<evidence type="ECO:0000256" key="7">
    <source>
        <dbReference type="PROSITE-ProRule" id="PRU00221"/>
    </source>
</evidence>
<dbReference type="GO" id="GO:0005829">
    <property type="term" value="C:cytosol"/>
    <property type="evidence" value="ECO:0007669"/>
    <property type="project" value="UniProtKB-ARBA"/>
</dbReference>
<keyword evidence="3" id="KW-0647">Proteasome</keyword>
<dbReference type="Pfam" id="PF00400">
    <property type="entry name" value="WD40"/>
    <property type="match status" value="3"/>
</dbReference>
<dbReference type="InterPro" id="IPR015943">
    <property type="entry name" value="WD40/YVTN_repeat-like_dom_sf"/>
</dbReference>
<comment type="similarity">
    <text evidence="4">Belongs to the WD repeat PAAF1/RPN14 family.</text>
</comment>
<dbReference type="Ensembl" id="ENSCRFT00000014070.1">
    <property type="protein sequence ID" value="ENSCRFP00000013594.1"/>
    <property type="gene ID" value="ENSCRFG00000010522.1"/>
</dbReference>
<reference evidence="9" key="1">
    <citation type="submission" date="2025-08" db="UniProtKB">
        <authorList>
            <consortium name="Ensembl"/>
        </authorList>
    </citation>
    <scope>IDENTIFICATION</scope>
</reference>
<sequence length="668" mass="71065">MTNSRFNIPAIPRGFPSSWIETEPKRGRRAQLPPSRWGCPGPCQSVGRAGPGPRCRCCRRAMQAPKARTCSWHCRQSCRSAMHSCSCRCCSRQPVRAIRASRGSSSSSASPRSAAARLQACPALAMESWGRGRLAAGHPEPSAPAPAPLPSHERPAPSSAPTLHLSRVPVPPGMSSTLHDPPTPPMGAPSPLGSPPYQRSAAPLRQEFGTALPGRGTAVPALVDWRVSTLPLPPGSTGSKEAEVCSYLGKYGGDAADPERLEPGFEVGTVPFFVTVLVPVPAPLTAASSLCSRDEGEAWLSCRSPGKPTLYGTVTRRGLGSDGVPDIVASEGFAVGEVTKKSILISCPHENVSTKFLAPYTSFCRIHQKSITCLDISSGGGLGVSTSTDGTMKIWQAANGEIRRLLEGHVYDVNCCRFFPSGLVVLSGGMDAQLKIWSAEDASCVVTFKGHKGGILDTAIVDRGRNVLSCSRDGTARLWDCGKSACLGVVADCGSPVNGIAAGTAHDSLNLGTPEKPPSEREVGTEGKILLLAREDKKLQGVGLQSRQPVFLFVGSDAFNCCTFLSSTYILAGTQDGNIYQLDVRNTNAPIQVIHRSGAPVLSLLPYRDGFIASQGDGTCFIVQQDLDYVLDLTEADCDPVYKVASWEKEIYTCCRDGIVRRYQLSDL</sequence>
<dbReference type="FunFam" id="2.130.10.10:FF:000181">
    <property type="entry name" value="Proteasomal ATPase associated factor 1"/>
    <property type="match status" value="1"/>
</dbReference>
<feature type="region of interest" description="Disordered" evidence="8">
    <location>
        <begin position="133"/>
        <end position="200"/>
    </location>
</feature>
<accession>A0A8C3R174</accession>
<feature type="repeat" description="WD" evidence="7">
    <location>
        <begin position="406"/>
        <end position="447"/>
    </location>
</feature>
<evidence type="ECO:0000256" key="6">
    <source>
        <dbReference type="ARBA" id="ARBA00075753"/>
    </source>
</evidence>
<dbReference type="InterPro" id="IPR051179">
    <property type="entry name" value="WD_repeat_multifunction"/>
</dbReference>
<evidence type="ECO:0000256" key="5">
    <source>
        <dbReference type="ARBA" id="ARBA00068927"/>
    </source>
</evidence>